<dbReference type="InterPro" id="IPR012579">
    <property type="entry name" value="NOL7_C"/>
</dbReference>
<dbReference type="EMBL" id="JABFDY010000006">
    <property type="protein sequence ID" value="KAF7706132.1"/>
    <property type="molecule type" value="Genomic_DNA"/>
</dbReference>
<evidence type="ECO:0000259" key="1">
    <source>
        <dbReference type="Pfam" id="PF08157"/>
    </source>
</evidence>
<dbReference type="PANTHER" id="PTHR32337:SF2">
    <property type="entry name" value="NUCLEOLAR PROTEIN 7"/>
    <property type="match status" value="1"/>
</dbReference>
<protein>
    <recommendedName>
        <fullName evidence="1">U3 small nucleolar RNA-associated protein NOL7 C-terminal domain-containing protein</fullName>
    </recommendedName>
</protein>
<evidence type="ECO:0000313" key="3">
    <source>
        <dbReference type="Proteomes" id="UP000606274"/>
    </source>
</evidence>
<dbReference type="Pfam" id="PF08157">
    <property type="entry name" value="NUC129"/>
    <property type="match status" value="1"/>
</dbReference>
<dbReference type="GO" id="GO:0005730">
    <property type="term" value="C:nucleolus"/>
    <property type="evidence" value="ECO:0007669"/>
    <property type="project" value="TreeGrafter"/>
</dbReference>
<dbReference type="AlphaFoldDB" id="A0A8T0BFZ0"/>
<dbReference type="GO" id="GO:0003723">
    <property type="term" value="F:RNA binding"/>
    <property type="evidence" value="ECO:0007669"/>
    <property type="project" value="TreeGrafter"/>
</dbReference>
<proteinExistence type="predicted"/>
<accession>A0A8T0BFZ0</accession>
<sequence length="70" mass="7930">MQKSAMDFIKERLYGPGSQRTTNAELLSLQKKRGPNQGAAVQFVDKKLGAEQKAKAVKCNERFIHRQKLL</sequence>
<name>A0A8T0BFZ0_SILME</name>
<dbReference type="Proteomes" id="UP000606274">
    <property type="component" value="Unassembled WGS sequence"/>
</dbReference>
<organism evidence="2 3">
    <name type="scientific">Silurus meridionalis</name>
    <name type="common">Southern catfish</name>
    <name type="synonym">Silurus soldatovi meridionalis</name>
    <dbReference type="NCBI Taxonomy" id="175797"/>
    <lineage>
        <taxon>Eukaryota</taxon>
        <taxon>Metazoa</taxon>
        <taxon>Chordata</taxon>
        <taxon>Craniata</taxon>
        <taxon>Vertebrata</taxon>
        <taxon>Euteleostomi</taxon>
        <taxon>Actinopterygii</taxon>
        <taxon>Neopterygii</taxon>
        <taxon>Teleostei</taxon>
        <taxon>Ostariophysi</taxon>
        <taxon>Siluriformes</taxon>
        <taxon>Siluridae</taxon>
        <taxon>Silurus</taxon>
    </lineage>
</organism>
<comment type="caution">
    <text evidence="2">The sequence shown here is derived from an EMBL/GenBank/DDBJ whole genome shotgun (WGS) entry which is preliminary data.</text>
</comment>
<evidence type="ECO:0000313" key="2">
    <source>
        <dbReference type="EMBL" id="KAF7706132.1"/>
    </source>
</evidence>
<reference evidence="2" key="1">
    <citation type="submission" date="2020-08" db="EMBL/GenBank/DDBJ databases">
        <title>Chromosome-level assembly of Southern catfish (Silurus meridionalis) provides insights into visual adaptation to the nocturnal and benthic lifestyles.</title>
        <authorList>
            <person name="Zhang Y."/>
            <person name="Wang D."/>
            <person name="Peng Z."/>
        </authorList>
    </citation>
    <scope>NUCLEOTIDE SEQUENCE</scope>
    <source>
        <strain evidence="2">SWU-2019-XX</strain>
        <tissue evidence="2">Muscle</tissue>
    </source>
</reference>
<dbReference type="PANTHER" id="PTHR32337">
    <property type="entry name" value="NUCLEOLAR PROTEIN 7"/>
    <property type="match status" value="1"/>
</dbReference>
<gene>
    <name evidence="2" type="ORF">HF521_019386</name>
</gene>
<feature type="domain" description="U3 small nucleolar RNA-associated protein NOL7 C-terminal" evidence="1">
    <location>
        <begin position="2"/>
        <end position="47"/>
    </location>
</feature>
<keyword evidence="3" id="KW-1185">Reference proteome</keyword>